<proteinExistence type="predicted"/>
<reference evidence="3" key="2">
    <citation type="submission" date="2016-06" db="EMBL/GenBank/DDBJ databases">
        <authorList>
            <person name="Toshchakov V.S."/>
        </authorList>
    </citation>
    <scope>NUCLEOTIDE SEQUENCE [LARGE SCALE GENOMIC DNA]</scope>
    <source>
        <strain>PM4 (JCM 30641</strain>
        <strain evidence="3">\VKM B-2940)</strain>
    </source>
</reference>
<keyword evidence="3" id="KW-1185">Reference proteome</keyword>
<sequence length="67" mass="7688">MTPSSRLILITLKSIKIADVKTLMKETGLSKRALMGSLKHLREESLISVKTCLSDTRRRFYCFIQDD</sequence>
<dbReference type="SUPFAM" id="SSF46785">
    <property type="entry name" value="Winged helix' DNA-binding domain"/>
    <property type="match status" value="1"/>
</dbReference>
<reference evidence="2" key="3">
    <citation type="submission" date="2016-06" db="EMBL/GenBank/DDBJ databases">
        <authorList>
            <person name="Olsen C.W."/>
            <person name="Carey S."/>
            <person name="Hinshaw L."/>
            <person name="Karasin A.I."/>
        </authorList>
    </citation>
    <scope>NUCLEOTIDE SEQUENCE [LARGE SCALE GENOMIC DNA]</scope>
    <source>
        <strain evidence="2">PM4</strain>
    </source>
</reference>
<name>A0A1N5T704_9ARCH</name>
<reference evidence="1 4" key="1">
    <citation type="submission" date="2016-04" db="EMBL/GenBank/DDBJ databases">
        <authorList>
            <person name="Evans L.H."/>
            <person name="Alamgir A."/>
            <person name="Owens N."/>
            <person name="Weber N.D."/>
            <person name="Virtaneva K."/>
            <person name="Barbian K."/>
            <person name="Babar A."/>
            <person name="Rosenke K."/>
        </authorList>
    </citation>
    <scope>NUCLEOTIDE SEQUENCE [LARGE SCALE GENOMIC DNA]</scope>
    <source>
        <strain evidence="1">S5</strain>
        <strain evidence="4">S5(T) (JCM 30642 \VKM B-2941)</strain>
    </source>
</reference>
<dbReference type="EMBL" id="LT719092">
    <property type="protein sequence ID" value="SJK84332.1"/>
    <property type="molecule type" value="Genomic_DNA"/>
</dbReference>
<protein>
    <submittedName>
        <fullName evidence="1">ArsR family transcriptional regulator</fullName>
    </submittedName>
</protein>
<dbReference type="Gene3D" id="1.10.10.10">
    <property type="entry name" value="Winged helix-like DNA-binding domain superfamily/Winged helix DNA-binding domain"/>
    <property type="match status" value="1"/>
</dbReference>
<dbReference type="KEGG" id="cdiv:CPM_0449"/>
<evidence type="ECO:0000313" key="4">
    <source>
        <dbReference type="Proteomes" id="UP000195607"/>
    </source>
</evidence>
<gene>
    <name evidence="2" type="ORF">CPM_0449</name>
    <name evidence="1" type="ORF">CSP5_0477</name>
</gene>
<evidence type="ECO:0000313" key="1">
    <source>
        <dbReference type="EMBL" id="SIM43939.1"/>
    </source>
</evidence>
<dbReference type="Proteomes" id="UP000187822">
    <property type="component" value="Chromosome I"/>
</dbReference>
<organism evidence="1 4">
    <name type="scientific">Cuniculiplasma divulgatum</name>
    <dbReference type="NCBI Taxonomy" id="1673428"/>
    <lineage>
        <taxon>Archaea</taxon>
        <taxon>Methanobacteriati</taxon>
        <taxon>Thermoplasmatota</taxon>
        <taxon>Thermoplasmata</taxon>
        <taxon>Thermoplasmatales</taxon>
        <taxon>Cuniculiplasmataceae</taxon>
        <taxon>Cuniculiplasma</taxon>
    </lineage>
</organism>
<dbReference type="EMBL" id="LT671858">
    <property type="protein sequence ID" value="SIM43939.1"/>
    <property type="molecule type" value="Genomic_DNA"/>
</dbReference>
<dbReference type="InterPro" id="IPR036388">
    <property type="entry name" value="WH-like_DNA-bd_sf"/>
</dbReference>
<evidence type="ECO:0000313" key="2">
    <source>
        <dbReference type="EMBL" id="SJK84332.1"/>
    </source>
</evidence>
<evidence type="ECO:0000313" key="3">
    <source>
        <dbReference type="Proteomes" id="UP000187822"/>
    </source>
</evidence>
<dbReference type="AlphaFoldDB" id="A0A1N5T704"/>
<dbReference type="InterPro" id="IPR036390">
    <property type="entry name" value="WH_DNA-bd_sf"/>
</dbReference>
<dbReference type="Proteomes" id="UP000195607">
    <property type="component" value="Chromosome I"/>
</dbReference>
<dbReference type="STRING" id="1673428.CPM_0449"/>
<accession>A0A1N5T704</accession>